<evidence type="ECO:0000256" key="3">
    <source>
        <dbReference type="ARBA" id="ARBA00023237"/>
    </source>
</evidence>
<dbReference type="Pfam" id="PF13360">
    <property type="entry name" value="PQQ_2"/>
    <property type="match status" value="1"/>
</dbReference>
<keyword evidence="3 4" id="KW-0998">Cell outer membrane</keyword>
<dbReference type="InterPro" id="IPR011047">
    <property type="entry name" value="Quinoprotein_ADH-like_sf"/>
</dbReference>
<accession>A0ABN8X614</accession>
<evidence type="ECO:0000256" key="6">
    <source>
        <dbReference type="SAM" id="SignalP"/>
    </source>
</evidence>
<feature type="chain" id="PRO_5046732706" description="Outer membrane protein assembly factor BamB" evidence="6">
    <location>
        <begin position="22"/>
        <end position="420"/>
    </location>
</feature>
<dbReference type="SMART" id="SM00564">
    <property type="entry name" value="PQQ"/>
    <property type="match status" value="7"/>
</dbReference>
<dbReference type="InterPro" id="IPR018391">
    <property type="entry name" value="PQQ_b-propeller_rpt"/>
</dbReference>
<evidence type="ECO:0000256" key="5">
    <source>
        <dbReference type="SAM" id="MobiDB-lite"/>
    </source>
</evidence>
<protein>
    <recommendedName>
        <fullName evidence="4">Outer membrane protein assembly factor BamB</fullName>
    </recommendedName>
</protein>
<keyword evidence="1 4" id="KW-0732">Signal</keyword>
<comment type="subunit">
    <text evidence="4">Part of the Bam complex.</text>
</comment>
<feature type="region of interest" description="Disordered" evidence="5">
    <location>
        <begin position="395"/>
        <end position="420"/>
    </location>
</feature>
<gene>
    <name evidence="4 8" type="primary">bamB</name>
    <name evidence="8" type="ORF">MSZNOR_2411</name>
</gene>
<evidence type="ECO:0000259" key="7">
    <source>
        <dbReference type="Pfam" id="PF13360"/>
    </source>
</evidence>
<dbReference type="InterPro" id="IPR015943">
    <property type="entry name" value="WD40/YVTN_repeat-like_dom_sf"/>
</dbReference>
<dbReference type="HAMAP" id="MF_00923">
    <property type="entry name" value="OM_assembly_BamB"/>
    <property type="match status" value="1"/>
</dbReference>
<dbReference type="NCBIfam" id="TIGR03300">
    <property type="entry name" value="assembly_YfgL"/>
    <property type="match status" value="1"/>
</dbReference>
<evidence type="ECO:0000313" key="8">
    <source>
        <dbReference type="EMBL" id="CAI8845557.1"/>
    </source>
</evidence>
<dbReference type="InterPro" id="IPR017687">
    <property type="entry name" value="BamB"/>
</dbReference>
<dbReference type="PANTHER" id="PTHR34512:SF30">
    <property type="entry name" value="OUTER MEMBRANE PROTEIN ASSEMBLY FACTOR BAMB"/>
    <property type="match status" value="1"/>
</dbReference>
<feature type="domain" description="Pyrrolo-quinoline quinone repeat" evidence="7">
    <location>
        <begin position="88"/>
        <end position="321"/>
    </location>
</feature>
<dbReference type="EMBL" id="OX458333">
    <property type="protein sequence ID" value="CAI8845557.1"/>
    <property type="molecule type" value="Genomic_DNA"/>
</dbReference>
<dbReference type="Proteomes" id="UP001162030">
    <property type="component" value="Chromosome"/>
</dbReference>
<feature type="signal peptide" evidence="6">
    <location>
        <begin position="1"/>
        <end position="21"/>
    </location>
</feature>
<reference evidence="8 9" key="1">
    <citation type="submission" date="2023-03" db="EMBL/GenBank/DDBJ databases">
        <authorList>
            <person name="Pearce D."/>
        </authorList>
    </citation>
    <scope>NUCLEOTIDE SEQUENCE [LARGE SCALE GENOMIC DNA]</scope>
    <source>
        <strain evidence="8">Msz</strain>
    </source>
</reference>
<feature type="compositionally biased region" description="Acidic residues" evidence="5">
    <location>
        <begin position="411"/>
        <end position="420"/>
    </location>
</feature>
<keyword evidence="9" id="KW-1185">Reference proteome</keyword>
<dbReference type="RefSeq" id="WP_202901179.1">
    <property type="nucleotide sequence ID" value="NZ_OX458333.1"/>
</dbReference>
<comment type="function">
    <text evidence="4">Part of the outer membrane protein assembly complex, which is involved in assembly and insertion of beta-barrel proteins into the outer membrane.</text>
</comment>
<dbReference type="SUPFAM" id="SSF50998">
    <property type="entry name" value="Quinoprotein alcohol dehydrogenase-like"/>
    <property type="match status" value="1"/>
</dbReference>
<organism evidence="8 9">
    <name type="scientific">Methylocaldum szegediense</name>
    <dbReference type="NCBI Taxonomy" id="73780"/>
    <lineage>
        <taxon>Bacteria</taxon>
        <taxon>Pseudomonadati</taxon>
        <taxon>Pseudomonadota</taxon>
        <taxon>Gammaproteobacteria</taxon>
        <taxon>Methylococcales</taxon>
        <taxon>Methylococcaceae</taxon>
        <taxon>Methylocaldum</taxon>
    </lineage>
</organism>
<evidence type="ECO:0000256" key="4">
    <source>
        <dbReference type="HAMAP-Rule" id="MF_00923"/>
    </source>
</evidence>
<name>A0ABN8X614_9GAMM</name>
<dbReference type="PROSITE" id="PS51257">
    <property type="entry name" value="PROKAR_LIPOPROTEIN"/>
    <property type="match status" value="1"/>
</dbReference>
<proteinExistence type="inferred from homology"/>
<sequence>MRRLLVLVLCGSFLTGCSGLGALKDAVSGISEYFGSSDNADPPAELKEFEPTVKMAVLWDADIGKGYAKQYVNLVPAVTEEKIFAADRKGEVQARSRLSGDKLWSVDTELAISSGPVASENKIILGTSDAEVVALNADDGSILWKTNVSSEILALPRIKGDTVVVRSSDGRITAFDADTGATRWYYDRSIPPLAIRSRGSPTIAGDVVLDGYGSGKLVALNLTDGKPEWEATVALPHGRSEIERLVDMDSDPIVRGDTVYVTGYQGGVAAVSLRDGDVLWRQTELFSYMGMAAARRSLFVTDANSDVWQLDMRSGADLWKQDELHLRRLTAPALVKDYVVVGDFEGYLHLLSQEDGSLVGRVRVDKSPIAATPIVFDDVIYVYTSGGTLAAVSVEESSGYSPDDRLRLDESSESSSDDDM</sequence>
<dbReference type="Gene3D" id="2.130.10.10">
    <property type="entry name" value="YVTN repeat-like/Quinoprotein amine dehydrogenase"/>
    <property type="match status" value="1"/>
</dbReference>
<dbReference type="PANTHER" id="PTHR34512">
    <property type="entry name" value="CELL SURFACE PROTEIN"/>
    <property type="match status" value="1"/>
</dbReference>
<evidence type="ECO:0000313" key="9">
    <source>
        <dbReference type="Proteomes" id="UP001162030"/>
    </source>
</evidence>
<comment type="similarity">
    <text evidence="4">Belongs to the BamB family.</text>
</comment>
<keyword evidence="4" id="KW-0449">Lipoprotein</keyword>
<comment type="subcellular location">
    <subcellularLocation>
        <location evidence="4">Cell outer membrane</location>
        <topology evidence="4">Lipid-anchor</topology>
    </subcellularLocation>
</comment>
<evidence type="ECO:0000256" key="1">
    <source>
        <dbReference type="ARBA" id="ARBA00022729"/>
    </source>
</evidence>
<keyword evidence="4" id="KW-0564">Palmitate</keyword>
<keyword evidence="2 4" id="KW-0472">Membrane</keyword>
<dbReference type="InterPro" id="IPR002372">
    <property type="entry name" value="PQQ_rpt_dom"/>
</dbReference>
<evidence type="ECO:0000256" key="2">
    <source>
        <dbReference type="ARBA" id="ARBA00023136"/>
    </source>
</evidence>